<evidence type="ECO:0000313" key="3">
    <source>
        <dbReference type="Proteomes" id="UP000717696"/>
    </source>
</evidence>
<evidence type="ECO:0008006" key="4">
    <source>
        <dbReference type="Google" id="ProtNLM"/>
    </source>
</evidence>
<dbReference type="AlphaFoldDB" id="A0A9P9DPL1"/>
<proteinExistence type="predicted"/>
<reference evidence="2" key="1">
    <citation type="journal article" date="2021" name="Nat. Commun.">
        <title>Genetic determinants of endophytism in the Arabidopsis root mycobiome.</title>
        <authorList>
            <person name="Mesny F."/>
            <person name="Miyauchi S."/>
            <person name="Thiergart T."/>
            <person name="Pickel B."/>
            <person name="Atanasova L."/>
            <person name="Karlsson M."/>
            <person name="Huettel B."/>
            <person name="Barry K.W."/>
            <person name="Haridas S."/>
            <person name="Chen C."/>
            <person name="Bauer D."/>
            <person name="Andreopoulos W."/>
            <person name="Pangilinan J."/>
            <person name="LaButti K."/>
            <person name="Riley R."/>
            <person name="Lipzen A."/>
            <person name="Clum A."/>
            <person name="Drula E."/>
            <person name="Henrissat B."/>
            <person name="Kohler A."/>
            <person name="Grigoriev I.V."/>
            <person name="Martin F.M."/>
            <person name="Hacquard S."/>
        </authorList>
    </citation>
    <scope>NUCLEOTIDE SEQUENCE</scope>
    <source>
        <strain evidence="2">MPI-CAGE-AT-0021</strain>
    </source>
</reference>
<feature type="compositionally biased region" description="Low complexity" evidence="1">
    <location>
        <begin position="86"/>
        <end position="157"/>
    </location>
</feature>
<dbReference type="Proteomes" id="UP000717696">
    <property type="component" value="Unassembled WGS sequence"/>
</dbReference>
<dbReference type="GO" id="GO:0003677">
    <property type="term" value="F:DNA binding"/>
    <property type="evidence" value="ECO:0007669"/>
    <property type="project" value="InterPro"/>
</dbReference>
<dbReference type="OrthoDB" id="5106303at2759"/>
<dbReference type="EMBL" id="JAGMUU010000025">
    <property type="protein sequence ID" value="KAH7123399.1"/>
    <property type="molecule type" value="Genomic_DNA"/>
</dbReference>
<dbReference type="GO" id="GO:0045944">
    <property type="term" value="P:positive regulation of transcription by RNA polymerase II"/>
    <property type="evidence" value="ECO:0007669"/>
    <property type="project" value="UniProtKB-ARBA"/>
</dbReference>
<comment type="caution">
    <text evidence="2">The sequence shown here is derived from an EMBL/GenBank/DDBJ whole genome shotgun (WGS) entry which is preliminary data.</text>
</comment>
<dbReference type="GO" id="GO:0046983">
    <property type="term" value="F:protein dimerization activity"/>
    <property type="evidence" value="ECO:0007669"/>
    <property type="project" value="InterPro"/>
</dbReference>
<feature type="compositionally biased region" description="Basic and acidic residues" evidence="1">
    <location>
        <begin position="1"/>
        <end position="16"/>
    </location>
</feature>
<name>A0A9P9DPL1_9HYPO</name>
<accession>A0A9P9DPL1</accession>
<dbReference type="InterPro" id="IPR036879">
    <property type="entry name" value="TF_MADSbox_sf"/>
</dbReference>
<gene>
    <name evidence="2" type="ORF">B0J13DRAFT_647795</name>
</gene>
<evidence type="ECO:0000256" key="1">
    <source>
        <dbReference type="SAM" id="MobiDB-lite"/>
    </source>
</evidence>
<evidence type="ECO:0000313" key="2">
    <source>
        <dbReference type="EMBL" id="KAH7123399.1"/>
    </source>
</evidence>
<feature type="region of interest" description="Disordered" evidence="1">
    <location>
        <begin position="1"/>
        <end position="22"/>
    </location>
</feature>
<protein>
    <recommendedName>
        <fullName evidence="4">MADS-box domain-containing protein</fullName>
    </recommendedName>
</protein>
<keyword evidence="3" id="KW-1185">Reference proteome</keyword>
<sequence>MARYRSERNRDRDAGIKNRRAGMNKKANTFYHLYGGEVLVLTRGQDGDWSGFQSHPDLVKKFAKFAVPEGQILTPSDFPARDKASASDSSLMSSPSSSSQFSAATERSTQSSSPSTSSQFSVAPESTQSSSPFSSSQFSATTEGSMQSSSPSSSQSSATPDRQTYSAITLSSNSDSPPRSSLPRLPSALFHEKVQSGGSRHHSAVPVPTTHPRPISMQQKKALMLLLETYCN</sequence>
<organism evidence="2 3">
    <name type="scientific">Dactylonectria estremocensis</name>
    <dbReference type="NCBI Taxonomy" id="1079267"/>
    <lineage>
        <taxon>Eukaryota</taxon>
        <taxon>Fungi</taxon>
        <taxon>Dikarya</taxon>
        <taxon>Ascomycota</taxon>
        <taxon>Pezizomycotina</taxon>
        <taxon>Sordariomycetes</taxon>
        <taxon>Hypocreomycetidae</taxon>
        <taxon>Hypocreales</taxon>
        <taxon>Nectriaceae</taxon>
        <taxon>Dactylonectria</taxon>
    </lineage>
</organism>
<dbReference type="SUPFAM" id="SSF55455">
    <property type="entry name" value="SRF-like"/>
    <property type="match status" value="1"/>
</dbReference>
<feature type="region of interest" description="Disordered" evidence="1">
    <location>
        <begin position="73"/>
        <end position="163"/>
    </location>
</feature>